<proteinExistence type="predicted"/>
<dbReference type="OrthoDB" id="9985472at2759"/>
<keyword evidence="3" id="KW-1185">Reference proteome</keyword>
<dbReference type="InterPro" id="IPR011057">
    <property type="entry name" value="Mss4-like_sf"/>
</dbReference>
<dbReference type="EMBL" id="KN832873">
    <property type="protein sequence ID" value="KIN03355.1"/>
    <property type="molecule type" value="Genomic_DNA"/>
</dbReference>
<evidence type="ECO:0000313" key="3">
    <source>
        <dbReference type="Proteomes" id="UP000054321"/>
    </source>
</evidence>
<name>A0A0C3HJU1_OIDMZ</name>
<reference evidence="2 3" key="1">
    <citation type="submission" date="2014-04" db="EMBL/GenBank/DDBJ databases">
        <authorList>
            <consortium name="DOE Joint Genome Institute"/>
            <person name="Kuo A."/>
            <person name="Martino E."/>
            <person name="Perotto S."/>
            <person name="Kohler A."/>
            <person name="Nagy L.G."/>
            <person name="Floudas D."/>
            <person name="Copeland A."/>
            <person name="Barry K.W."/>
            <person name="Cichocki N."/>
            <person name="Veneault-Fourrey C."/>
            <person name="LaButti K."/>
            <person name="Lindquist E.A."/>
            <person name="Lipzen A."/>
            <person name="Lundell T."/>
            <person name="Morin E."/>
            <person name="Murat C."/>
            <person name="Sun H."/>
            <person name="Tunlid A."/>
            <person name="Henrissat B."/>
            <person name="Grigoriev I.V."/>
            <person name="Hibbett D.S."/>
            <person name="Martin F."/>
            <person name="Nordberg H.P."/>
            <person name="Cantor M.N."/>
            <person name="Hua S.X."/>
        </authorList>
    </citation>
    <scope>NUCLEOTIDE SEQUENCE [LARGE SCALE GENOMIC DNA]</scope>
    <source>
        <strain evidence="2 3">Zn</strain>
    </source>
</reference>
<protein>
    <recommendedName>
        <fullName evidence="4">CENP-V/GFA domain-containing protein</fullName>
    </recommendedName>
</protein>
<dbReference type="HOGENOM" id="CLU_2892103_0_0_1"/>
<dbReference type="SUPFAM" id="SSF51316">
    <property type="entry name" value="Mss4-like"/>
    <property type="match status" value="1"/>
</dbReference>
<dbReference type="AlphaFoldDB" id="A0A0C3HJU1"/>
<evidence type="ECO:0000313" key="2">
    <source>
        <dbReference type="EMBL" id="KIN03355.1"/>
    </source>
</evidence>
<accession>A0A0C3HJU1</accession>
<organism evidence="2 3">
    <name type="scientific">Oidiodendron maius (strain Zn)</name>
    <dbReference type="NCBI Taxonomy" id="913774"/>
    <lineage>
        <taxon>Eukaryota</taxon>
        <taxon>Fungi</taxon>
        <taxon>Dikarya</taxon>
        <taxon>Ascomycota</taxon>
        <taxon>Pezizomycotina</taxon>
        <taxon>Leotiomycetes</taxon>
        <taxon>Leotiomycetes incertae sedis</taxon>
        <taxon>Myxotrichaceae</taxon>
        <taxon>Oidiodendron</taxon>
    </lineage>
</organism>
<dbReference type="STRING" id="913774.A0A0C3HJU1"/>
<dbReference type="Proteomes" id="UP000054321">
    <property type="component" value="Unassembled WGS sequence"/>
</dbReference>
<dbReference type="InParanoid" id="A0A0C3HJU1"/>
<sequence>EFCAKCGSGTLEYGANAGDYIYIMHGTLDNPAALPPPPQQGEFRWSERESWTPQVPGTVHGNS</sequence>
<gene>
    <name evidence="2" type="ORF">OIDMADRAFT_116913</name>
</gene>
<feature type="region of interest" description="Disordered" evidence="1">
    <location>
        <begin position="32"/>
        <end position="63"/>
    </location>
</feature>
<evidence type="ECO:0000256" key="1">
    <source>
        <dbReference type="SAM" id="MobiDB-lite"/>
    </source>
</evidence>
<feature type="compositionally biased region" description="Polar residues" evidence="1">
    <location>
        <begin position="51"/>
        <end position="63"/>
    </location>
</feature>
<feature type="non-terminal residue" evidence="2">
    <location>
        <position position="1"/>
    </location>
</feature>
<evidence type="ECO:0008006" key="4">
    <source>
        <dbReference type="Google" id="ProtNLM"/>
    </source>
</evidence>
<reference evidence="3" key="2">
    <citation type="submission" date="2015-01" db="EMBL/GenBank/DDBJ databases">
        <title>Evolutionary Origins and Diversification of the Mycorrhizal Mutualists.</title>
        <authorList>
            <consortium name="DOE Joint Genome Institute"/>
            <consortium name="Mycorrhizal Genomics Consortium"/>
            <person name="Kohler A."/>
            <person name="Kuo A."/>
            <person name="Nagy L.G."/>
            <person name="Floudas D."/>
            <person name="Copeland A."/>
            <person name="Barry K.W."/>
            <person name="Cichocki N."/>
            <person name="Veneault-Fourrey C."/>
            <person name="LaButti K."/>
            <person name="Lindquist E.A."/>
            <person name="Lipzen A."/>
            <person name="Lundell T."/>
            <person name="Morin E."/>
            <person name="Murat C."/>
            <person name="Riley R."/>
            <person name="Ohm R."/>
            <person name="Sun H."/>
            <person name="Tunlid A."/>
            <person name="Henrissat B."/>
            <person name="Grigoriev I.V."/>
            <person name="Hibbett D.S."/>
            <person name="Martin F."/>
        </authorList>
    </citation>
    <scope>NUCLEOTIDE SEQUENCE [LARGE SCALE GENOMIC DNA]</scope>
    <source>
        <strain evidence="3">Zn</strain>
    </source>
</reference>